<dbReference type="Gene3D" id="1.10.287.1490">
    <property type="match status" value="1"/>
</dbReference>
<dbReference type="Proteomes" id="UP001165120">
    <property type="component" value="Unassembled WGS sequence"/>
</dbReference>
<feature type="compositionally biased region" description="Polar residues" evidence="2">
    <location>
        <begin position="17"/>
        <end position="30"/>
    </location>
</feature>
<feature type="compositionally biased region" description="Basic and acidic residues" evidence="2">
    <location>
        <begin position="1"/>
        <end position="12"/>
    </location>
</feature>
<dbReference type="EMBL" id="BSXN01001303">
    <property type="protein sequence ID" value="GME72540.1"/>
    <property type="molecule type" value="Genomic_DNA"/>
</dbReference>
<sequence length="639" mass="74298">MDHITDMKKDSEIVITENETSNDSITSTNSGRRKDMFVNEHNPETQEERHRYGLHDERGNSEYADNDDEVVEITEIREITHRENKVPNESANDGNKNNDTSSIEYLLNSIRILNNEKSDLQNSLNGFKKLNDRNETKIKSYKQSMSILNKNYSEFEKELSKYKMKMFNLTKSNNDLKSNIGKNLHDINDLKSQLQICIADDKSNKSVIDSLYQKIDNLSGNLSESKLKNDQMENELNVLRSKLENKLEDIVNGNDKKFENVESLINRFNESMNVSNNLIKIIDSNNLLVLDKTENNFNSTFTLIDKININSNNFSENFQNEIFKINLKMNDNSKNLIEEFKILIENINFKDLTNKFDQFEQNLKDNFLKYQEINKELNLKIDEINVLNSIIKLKDKELNEFKGKNESINVKIEEMNNEDNLNKEEIKKKYKEINEFKKEIKNLNEILKIQKNDLISNYENKIKIQKELLILSNEEKIEKIEIENSNKLKEKDLFIKQLNNKISSLIKSHNNNRNNNSTSTNNNKEVISHIKHVSSSSTPVSDIAEATTTTMTTTTTTSNKRKLIASSQDLTYFDIPETSPESDSMKFRSNSNNTITEKHNSNLPQIKKLNYNGNRTNSIGNTNKRVRSYSKNLRNKKTN</sequence>
<feature type="compositionally biased region" description="Polar residues" evidence="2">
    <location>
        <begin position="611"/>
        <end position="623"/>
    </location>
</feature>
<gene>
    <name evidence="3" type="ORF">Cboi02_000364900</name>
</gene>
<feature type="compositionally biased region" description="Polar residues" evidence="2">
    <location>
        <begin position="87"/>
        <end position="99"/>
    </location>
</feature>
<feature type="compositionally biased region" description="Polar residues" evidence="2">
    <location>
        <begin position="579"/>
        <end position="595"/>
    </location>
</feature>
<protein>
    <submittedName>
        <fullName evidence="3">Unnamed protein product</fullName>
    </submittedName>
</protein>
<dbReference type="AlphaFoldDB" id="A0A9W6T2M0"/>
<organism evidence="3 4">
    <name type="scientific">Candida boidinii</name>
    <name type="common">Yeast</name>
    <dbReference type="NCBI Taxonomy" id="5477"/>
    <lineage>
        <taxon>Eukaryota</taxon>
        <taxon>Fungi</taxon>
        <taxon>Dikarya</taxon>
        <taxon>Ascomycota</taxon>
        <taxon>Saccharomycotina</taxon>
        <taxon>Pichiomycetes</taxon>
        <taxon>Pichiales</taxon>
        <taxon>Pichiaceae</taxon>
        <taxon>Ogataea</taxon>
        <taxon>Ogataea/Candida clade</taxon>
    </lineage>
</organism>
<feature type="compositionally biased region" description="Basic residues" evidence="2">
    <location>
        <begin position="624"/>
        <end position="639"/>
    </location>
</feature>
<proteinExistence type="predicted"/>
<evidence type="ECO:0000313" key="4">
    <source>
        <dbReference type="Proteomes" id="UP001165120"/>
    </source>
</evidence>
<reference evidence="3" key="1">
    <citation type="submission" date="2023-04" db="EMBL/GenBank/DDBJ databases">
        <title>Candida boidinii NBRC 10035.</title>
        <authorList>
            <person name="Ichikawa N."/>
            <person name="Sato H."/>
            <person name="Tonouchi N."/>
        </authorList>
    </citation>
    <scope>NUCLEOTIDE SEQUENCE</scope>
    <source>
        <strain evidence="3">NBRC 10035</strain>
    </source>
</reference>
<keyword evidence="1" id="KW-0175">Coiled coil</keyword>
<feature type="region of interest" description="Disordered" evidence="2">
    <location>
        <begin position="1"/>
        <end position="51"/>
    </location>
</feature>
<evidence type="ECO:0000313" key="3">
    <source>
        <dbReference type="EMBL" id="GME72540.1"/>
    </source>
</evidence>
<name>A0A9W6T2M0_CANBO</name>
<evidence type="ECO:0000256" key="2">
    <source>
        <dbReference type="SAM" id="MobiDB-lite"/>
    </source>
</evidence>
<feature type="compositionally biased region" description="Basic and acidic residues" evidence="2">
    <location>
        <begin position="32"/>
        <end position="51"/>
    </location>
</feature>
<feature type="coiled-coil region" evidence="1">
    <location>
        <begin position="215"/>
        <end position="249"/>
    </location>
</feature>
<accession>A0A9W6T2M0</accession>
<feature type="region of interest" description="Disordered" evidence="2">
    <location>
        <begin position="577"/>
        <end position="639"/>
    </location>
</feature>
<feature type="region of interest" description="Disordered" evidence="2">
    <location>
        <begin position="80"/>
        <end position="99"/>
    </location>
</feature>
<evidence type="ECO:0000256" key="1">
    <source>
        <dbReference type="SAM" id="Coils"/>
    </source>
</evidence>
<feature type="coiled-coil region" evidence="1">
    <location>
        <begin position="110"/>
        <end position="165"/>
    </location>
</feature>
<keyword evidence="4" id="KW-1185">Reference proteome</keyword>
<comment type="caution">
    <text evidence="3">The sequence shown here is derived from an EMBL/GenBank/DDBJ whole genome shotgun (WGS) entry which is preliminary data.</text>
</comment>
<feature type="coiled-coil region" evidence="1">
    <location>
        <begin position="398"/>
        <end position="453"/>
    </location>
</feature>